<keyword evidence="5 7" id="KW-0472">Membrane</keyword>
<reference evidence="8 9" key="1">
    <citation type="submission" date="2024-09" db="EMBL/GenBank/DDBJ databases">
        <title>Chromosome-scale assembly of Riccia fluitans.</title>
        <authorList>
            <person name="Paukszto L."/>
            <person name="Sawicki J."/>
            <person name="Karawczyk K."/>
            <person name="Piernik-Szablinska J."/>
            <person name="Szczecinska M."/>
            <person name="Mazdziarz M."/>
        </authorList>
    </citation>
    <scope>NUCLEOTIDE SEQUENCE [LARGE SCALE GENOMIC DNA]</scope>
    <source>
        <strain evidence="8">Rf_01</strain>
        <tissue evidence="8">Aerial parts of the thallus</tissue>
    </source>
</reference>
<evidence type="ECO:0000256" key="1">
    <source>
        <dbReference type="ARBA" id="ARBA00004127"/>
    </source>
</evidence>
<accession>A0ABD1XNH5</accession>
<dbReference type="Pfam" id="PF06749">
    <property type="entry name" value="DUF1218"/>
    <property type="match status" value="1"/>
</dbReference>
<protein>
    <submittedName>
        <fullName evidence="8">Uncharacterized protein</fullName>
    </submittedName>
</protein>
<comment type="caution">
    <text evidence="8">The sequence shown here is derived from an EMBL/GenBank/DDBJ whole genome shotgun (WGS) entry which is preliminary data.</text>
</comment>
<dbReference type="EMBL" id="JBHFFA010000008">
    <property type="protein sequence ID" value="KAL2610467.1"/>
    <property type="molecule type" value="Genomic_DNA"/>
</dbReference>
<evidence type="ECO:0000256" key="4">
    <source>
        <dbReference type="ARBA" id="ARBA00022989"/>
    </source>
</evidence>
<keyword evidence="4 7" id="KW-1133">Transmembrane helix</keyword>
<evidence type="ECO:0000256" key="6">
    <source>
        <dbReference type="ARBA" id="ARBA00029467"/>
    </source>
</evidence>
<dbReference type="PANTHER" id="PTHR31769">
    <property type="entry name" value="OS07G0462200 PROTEIN-RELATED"/>
    <property type="match status" value="1"/>
</dbReference>
<comment type="subcellular location">
    <subcellularLocation>
        <location evidence="1">Endomembrane system</location>
        <topology evidence="1">Multi-pass membrane protein</topology>
    </subcellularLocation>
</comment>
<keyword evidence="3" id="KW-0732">Signal</keyword>
<evidence type="ECO:0000256" key="7">
    <source>
        <dbReference type="SAM" id="Phobius"/>
    </source>
</evidence>
<evidence type="ECO:0000313" key="9">
    <source>
        <dbReference type="Proteomes" id="UP001605036"/>
    </source>
</evidence>
<keyword evidence="9" id="KW-1185">Reference proteome</keyword>
<feature type="transmembrane region" description="Helical" evidence="7">
    <location>
        <begin position="54"/>
        <end position="83"/>
    </location>
</feature>
<feature type="transmembrane region" description="Helical" evidence="7">
    <location>
        <begin position="6"/>
        <end position="26"/>
    </location>
</feature>
<evidence type="ECO:0000256" key="3">
    <source>
        <dbReference type="ARBA" id="ARBA00022729"/>
    </source>
</evidence>
<sequence>MRSPSWLVIGITFVLDMVAFGLALGAETQRSQATKITDINNVYCQYTQDKASGLAIGALVFLLVGQMVVMGLTGCLCCSSTTYKPGKARILAIIFFSLSWITFIISELCLLVGARLNTIRTRSIVNFSDDGDPSDELQCRQVKKSLFAAGAAFTFLTLLFSELYYLAVTKASDGSWQQSYNSGAPTISMSTYP</sequence>
<proteinExistence type="inferred from homology"/>
<dbReference type="InterPro" id="IPR009606">
    <property type="entry name" value="DEAL/Modifying_wall_lignin1/2"/>
</dbReference>
<dbReference type="Proteomes" id="UP001605036">
    <property type="component" value="Unassembled WGS sequence"/>
</dbReference>
<dbReference type="GO" id="GO:0012505">
    <property type="term" value="C:endomembrane system"/>
    <property type="evidence" value="ECO:0007669"/>
    <property type="project" value="UniProtKB-SubCell"/>
</dbReference>
<evidence type="ECO:0000313" key="8">
    <source>
        <dbReference type="EMBL" id="KAL2610467.1"/>
    </source>
</evidence>
<name>A0ABD1XNH5_9MARC</name>
<comment type="similarity">
    <text evidence="6">Belongs to the DESIGUAL family.</text>
</comment>
<dbReference type="InterPro" id="IPR052222">
    <property type="entry name" value="DESIGUAL"/>
</dbReference>
<dbReference type="AlphaFoldDB" id="A0ABD1XNH5"/>
<gene>
    <name evidence="8" type="ORF">R1flu_029040</name>
</gene>
<feature type="transmembrane region" description="Helical" evidence="7">
    <location>
        <begin position="89"/>
        <end position="114"/>
    </location>
</feature>
<feature type="transmembrane region" description="Helical" evidence="7">
    <location>
        <begin position="146"/>
        <end position="167"/>
    </location>
</feature>
<keyword evidence="2 7" id="KW-0812">Transmembrane</keyword>
<evidence type="ECO:0000256" key="5">
    <source>
        <dbReference type="ARBA" id="ARBA00023136"/>
    </source>
</evidence>
<organism evidence="8 9">
    <name type="scientific">Riccia fluitans</name>
    <dbReference type="NCBI Taxonomy" id="41844"/>
    <lineage>
        <taxon>Eukaryota</taxon>
        <taxon>Viridiplantae</taxon>
        <taxon>Streptophyta</taxon>
        <taxon>Embryophyta</taxon>
        <taxon>Marchantiophyta</taxon>
        <taxon>Marchantiopsida</taxon>
        <taxon>Marchantiidae</taxon>
        <taxon>Marchantiales</taxon>
        <taxon>Ricciaceae</taxon>
        <taxon>Riccia</taxon>
    </lineage>
</organism>
<evidence type="ECO:0000256" key="2">
    <source>
        <dbReference type="ARBA" id="ARBA00022692"/>
    </source>
</evidence>